<reference evidence="2" key="1">
    <citation type="journal article" date="2006" name="PLoS Biol.">
        <title>Macronuclear genome sequence of the ciliate Tetrahymena thermophila, a model eukaryote.</title>
        <authorList>
            <person name="Eisen J.A."/>
            <person name="Coyne R.S."/>
            <person name="Wu M."/>
            <person name="Wu D."/>
            <person name="Thiagarajan M."/>
            <person name="Wortman J.R."/>
            <person name="Badger J.H."/>
            <person name="Ren Q."/>
            <person name="Amedeo P."/>
            <person name="Jones K.M."/>
            <person name="Tallon L.J."/>
            <person name="Delcher A.L."/>
            <person name="Salzberg S.L."/>
            <person name="Silva J.C."/>
            <person name="Haas B.J."/>
            <person name="Majoros W.H."/>
            <person name="Farzad M."/>
            <person name="Carlton J.M."/>
            <person name="Smith R.K. Jr."/>
            <person name="Garg J."/>
            <person name="Pearlman R.E."/>
            <person name="Karrer K.M."/>
            <person name="Sun L."/>
            <person name="Manning G."/>
            <person name="Elde N.C."/>
            <person name="Turkewitz A.P."/>
            <person name="Asai D.J."/>
            <person name="Wilkes D.E."/>
            <person name="Wang Y."/>
            <person name="Cai H."/>
            <person name="Collins K."/>
            <person name="Stewart B.A."/>
            <person name="Lee S.R."/>
            <person name="Wilamowska K."/>
            <person name="Weinberg Z."/>
            <person name="Ruzzo W.L."/>
            <person name="Wloga D."/>
            <person name="Gaertig J."/>
            <person name="Frankel J."/>
            <person name="Tsao C.-C."/>
            <person name="Gorovsky M.A."/>
            <person name="Keeling P.J."/>
            <person name="Waller R.F."/>
            <person name="Patron N.J."/>
            <person name="Cherry J.M."/>
            <person name="Stover N.A."/>
            <person name="Krieger C.J."/>
            <person name="del Toro C."/>
            <person name="Ryder H.F."/>
            <person name="Williamson S.C."/>
            <person name="Barbeau R.A."/>
            <person name="Hamilton E.P."/>
            <person name="Orias E."/>
        </authorList>
    </citation>
    <scope>NUCLEOTIDE SEQUENCE [LARGE SCALE GENOMIC DNA]</scope>
    <source>
        <strain evidence="2">SB210</strain>
    </source>
</reference>
<name>W7XG49_TETTS</name>
<dbReference type="InParanoid" id="W7XG49"/>
<organism evidence="1 2">
    <name type="scientific">Tetrahymena thermophila (strain SB210)</name>
    <dbReference type="NCBI Taxonomy" id="312017"/>
    <lineage>
        <taxon>Eukaryota</taxon>
        <taxon>Sar</taxon>
        <taxon>Alveolata</taxon>
        <taxon>Ciliophora</taxon>
        <taxon>Intramacronucleata</taxon>
        <taxon>Oligohymenophorea</taxon>
        <taxon>Hymenostomatida</taxon>
        <taxon>Tetrahymenina</taxon>
        <taxon>Tetrahymenidae</taxon>
        <taxon>Tetrahymena</taxon>
    </lineage>
</organism>
<dbReference type="RefSeq" id="XP_012651586.1">
    <property type="nucleotide sequence ID" value="XM_012796132.1"/>
</dbReference>
<sequence length="116" mass="13155">MKSFKAVESLLIGQDNSEVIYIQLVYIAKLYCPSQLQSASLLIQHIQREALSSLNQLFLIYSSLAKASIISQGTSSSYYPLEYLFKLAFEKCIFMSLGVSFKRQTGLSSYWNYISV</sequence>
<dbReference type="AlphaFoldDB" id="W7XG49"/>
<dbReference type="KEGG" id="tet:TTHERM_000561209"/>
<keyword evidence="2" id="KW-1185">Reference proteome</keyword>
<dbReference type="Proteomes" id="UP000009168">
    <property type="component" value="Unassembled WGS sequence"/>
</dbReference>
<gene>
    <name evidence="1" type="ORF">TTHERM_000561209</name>
</gene>
<evidence type="ECO:0000313" key="2">
    <source>
        <dbReference type="Proteomes" id="UP000009168"/>
    </source>
</evidence>
<dbReference type="EMBL" id="GG662808">
    <property type="protein sequence ID" value="EWS75883.1"/>
    <property type="molecule type" value="Genomic_DNA"/>
</dbReference>
<proteinExistence type="predicted"/>
<accession>W7XG49</accession>
<dbReference type="GeneID" id="24439583"/>
<evidence type="ECO:0000313" key="1">
    <source>
        <dbReference type="EMBL" id="EWS75883.1"/>
    </source>
</evidence>
<protein>
    <submittedName>
        <fullName evidence="1">Uncharacterized protein</fullName>
    </submittedName>
</protein>